<evidence type="ECO:0000313" key="2">
    <source>
        <dbReference type="EMBL" id="EER11504.1"/>
    </source>
</evidence>
<protein>
    <recommendedName>
        <fullName evidence="1">Peptidase C1A papain C-terminal domain-containing protein</fullName>
    </recommendedName>
</protein>
<dbReference type="GO" id="GO:0006508">
    <property type="term" value="P:proteolysis"/>
    <property type="evidence" value="ECO:0007669"/>
    <property type="project" value="InterPro"/>
</dbReference>
<reference evidence="2 3" key="1">
    <citation type="submission" date="2008-07" db="EMBL/GenBank/DDBJ databases">
        <authorList>
            <person name="El-Sayed N."/>
            <person name="Caler E."/>
            <person name="Inman J."/>
            <person name="Amedeo P."/>
            <person name="Hass B."/>
            <person name="Wortman J."/>
        </authorList>
    </citation>
    <scope>NUCLEOTIDE SEQUENCE [LARGE SCALE GENOMIC DNA]</scope>
    <source>
        <strain evidence="3">ATCC 50983 / TXsc</strain>
    </source>
</reference>
<feature type="domain" description="Peptidase C1A papain C-terminal" evidence="1">
    <location>
        <begin position="15"/>
        <end position="74"/>
    </location>
</feature>
<accession>C5KVI9</accession>
<feature type="non-terminal residue" evidence="2">
    <location>
        <position position="78"/>
    </location>
</feature>
<dbReference type="OrthoDB" id="190265at2759"/>
<dbReference type="GO" id="GO:0008234">
    <property type="term" value="F:cysteine-type peptidase activity"/>
    <property type="evidence" value="ECO:0007669"/>
    <property type="project" value="InterPro"/>
</dbReference>
<dbReference type="EMBL" id="GG676607">
    <property type="protein sequence ID" value="EER11504.1"/>
    <property type="molecule type" value="Genomic_DNA"/>
</dbReference>
<proteinExistence type="predicted"/>
<dbReference type="RefSeq" id="XP_002779709.1">
    <property type="nucleotide sequence ID" value="XM_002779663.1"/>
</dbReference>
<dbReference type="SUPFAM" id="SSF54001">
    <property type="entry name" value="Cysteine proteinases"/>
    <property type="match status" value="1"/>
</dbReference>
<dbReference type="Pfam" id="PF00112">
    <property type="entry name" value="Peptidase_C1"/>
    <property type="match status" value="1"/>
</dbReference>
<sequence>RITFPDLEDNLKAPPASVDWEALGALGPVRDQTEHCGSCYAIAAAGESPVGSNISARNLTLVPFSAQQIVDCSRPYGN</sequence>
<dbReference type="Proteomes" id="UP000007800">
    <property type="component" value="Unassembled WGS sequence"/>
</dbReference>
<dbReference type="InterPro" id="IPR000668">
    <property type="entry name" value="Peptidase_C1A_C"/>
</dbReference>
<evidence type="ECO:0000259" key="1">
    <source>
        <dbReference type="Pfam" id="PF00112"/>
    </source>
</evidence>
<dbReference type="InterPro" id="IPR038765">
    <property type="entry name" value="Papain-like_cys_pep_sf"/>
</dbReference>
<name>C5KVI9_PERM5</name>
<feature type="non-terminal residue" evidence="2">
    <location>
        <position position="1"/>
    </location>
</feature>
<gene>
    <name evidence="2" type="ORF">Pmar_PMAR008316</name>
</gene>
<dbReference type="Gene3D" id="3.90.70.10">
    <property type="entry name" value="Cysteine proteinases"/>
    <property type="match status" value="1"/>
</dbReference>
<evidence type="ECO:0000313" key="3">
    <source>
        <dbReference type="Proteomes" id="UP000007800"/>
    </source>
</evidence>
<organism evidence="3">
    <name type="scientific">Perkinsus marinus (strain ATCC 50983 / TXsc)</name>
    <dbReference type="NCBI Taxonomy" id="423536"/>
    <lineage>
        <taxon>Eukaryota</taxon>
        <taxon>Sar</taxon>
        <taxon>Alveolata</taxon>
        <taxon>Perkinsozoa</taxon>
        <taxon>Perkinsea</taxon>
        <taxon>Perkinsida</taxon>
        <taxon>Perkinsidae</taxon>
        <taxon>Perkinsus</taxon>
    </lineage>
</organism>
<dbReference type="AlphaFoldDB" id="C5KVI9"/>
<dbReference type="InParanoid" id="C5KVI9"/>
<dbReference type="GeneID" id="9046865"/>
<keyword evidence="3" id="KW-1185">Reference proteome</keyword>